<keyword evidence="7" id="KW-0206">Cytoskeleton</keyword>
<evidence type="ECO:0000256" key="12">
    <source>
        <dbReference type="PROSITE-ProRule" id="PRU00221"/>
    </source>
</evidence>
<dbReference type="GeneTree" id="ENSGT00940000156209"/>
<feature type="region of interest" description="Disordered" evidence="13">
    <location>
        <begin position="217"/>
        <end position="249"/>
    </location>
</feature>
<protein>
    <recommendedName>
        <fullName evidence="10">Dynein axonemal intermediate chain 4</fullName>
    </recommendedName>
    <alternativeName>
        <fullName evidence="11">WD repeat-containing protein 78</fullName>
    </alternativeName>
</protein>
<keyword evidence="4" id="KW-0677">Repeat</keyword>
<evidence type="ECO:0000256" key="4">
    <source>
        <dbReference type="ARBA" id="ARBA00022737"/>
    </source>
</evidence>
<dbReference type="Pfam" id="PF00400">
    <property type="entry name" value="WD40"/>
    <property type="match status" value="2"/>
</dbReference>
<keyword evidence="15" id="KW-1185">Reference proteome</keyword>
<keyword evidence="6" id="KW-0969">Cilium</keyword>
<dbReference type="InterPro" id="IPR036322">
    <property type="entry name" value="WD40_repeat_dom_sf"/>
</dbReference>
<keyword evidence="3 12" id="KW-0853">WD repeat</keyword>
<evidence type="ECO:0000256" key="11">
    <source>
        <dbReference type="ARBA" id="ARBA00041557"/>
    </source>
</evidence>
<dbReference type="InterPro" id="IPR001680">
    <property type="entry name" value="WD40_rpt"/>
</dbReference>
<dbReference type="PROSITE" id="PS50082">
    <property type="entry name" value="WD_REPEATS_2"/>
    <property type="match status" value="1"/>
</dbReference>
<dbReference type="PANTHER" id="PTHR12442:SF12">
    <property type="entry name" value="DYNEIN AXONEMAL INTERMEDIATE CHAIN 4"/>
    <property type="match status" value="1"/>
</dbReference>
<evidence type="ECO:0000256" key="10">
    <source>
        <dbReference type="ARBA" id="ARBA00040002"/>
    </source>
</evidence>
<dbReference type="Gene3D" id="2.130.10.10">
    <property type="entry name" value="YVTN repeat-like/Quinoprotein amine dehydrogenase"/>
    <property type="match status" value="1"/>
</dbReference>
<reference evidence="14 15" key="1">
    <citation type="journal article" date="2014" name="Nat. Genet.">
        <title>Whole-genome sequence of a flatfish provides insights into ZW sex chromosome evolution and adaptation to a benthic lifestyle.</title>
        <authorList>
            <person name="Chen S."/>
            <person name="Zhang G."/>
            <person name="Shao C."/>
            <person name="Huang Q."/>
            <person name="Liu G."/>
            <person name="Zhang P."/>
            <person name="Song W."/>
            <person name="An N."/>
            <person name="Chalopin D."/>
            <person name="Volff J.N."/>
            <person name="Hong Y."/>
            <person name="Li Q."/>
            <person name="Sha Z."/>
            <person name="Zhou H."/>
            <person name="Xie M."/>
            <person name="Yu Q."/>
            <person name="Liu Y."/>
            <person name="Xiang H."/>
            <person name="Wang N."/>
            <person name="Wu K."/>
            <person name="Yang C."/>
            <person name="Zhou Q."/>
            <person name="Liao X."/>
            <person name="Yang L."/>
            <person name="Hu Q."/>
            <person name="Zhang J."/>
            <person name="Meng L."/>
            <person name="Jin L."/>
            <person name="Tian Y."/>
            <person name="Lian J."/>
            <person name="Yang J."/>
            <person name="Miao G."/>
            <person name="Liu S."/>
            <person name="Liang Z."/>
            <person name="Yan F."/>
            <person name="Li Y."/>
            <person name="Sun B."/>
            <person name="Zhang H."/>
            <person name="Zhang J."/>
            <person name="Zhu Y."/>
            <person name="Du M."/>
            <person name="Zhao Y."/>
            <person name="Schartl M."/>
            <person name="Tang Q."/>
            <person name="Wang J."/>
        </authorList>
    </citation>
    <scope>NUCLEOTIDE SEQUENCE</scope>
</reference>
<dbReference type="FunFam" id="2.130.10.10:FF:001248">
    <property type="entry name" value="WD repeat domain 78"/>
    <property type="match status" value="1"/>
</dbReference>
<reference evidence="14" key="2">
    <citation type="submission" date="2025-08" db="UniProtKB">
        <authorList>
            <consortium name="Ensembl"/>
        </authorList>
    </citation>
    <scope>IDENTIFICATION</scope>
</reference>
<keyword evidence="5" id="KW-0282">Flagellum</keyword>
<organism evidence="14 15">
    <name type="scientific">Cynoglossus semilaevis</name>
    <name type="common">Tongue sole</name>
    <dbReference type="NCBI Taxonomy" id="244447"/>
    <lineage>
        <taxon>Eukaryota</taxon>
        <taxon>Metazoa</taxon>
        <taxon>Chordata</taxon>
        <taxon>Craniata</taxon>
        <taxon>Vertebrata</taxon>
        <taxon>Euteleostomi</taxon>
        <taxon>Actinopterygii</taxon>
        <taxon>Neopterygii</taxon>
        <taxon>Teleostei</taxon>
        <taxon>Neoteleostei</taxon>
        <taxon>Acanthomorphata</taxon>
        <taxon>Carangaria</taxon>
        <taxon>Pleuronectiformes</taxon>
        <taxon>Pleuronectoidei</taxon>
        <taxon>Cynoglossidae</taxon>
        <taxon>Cynoglossinae</taxon>
        <taxon>Cynoglossus</taxon>
    </lineage>
</organism>
<evidence type="ECO:0000313" key="15">
    <source>
        <dbReference type="Proteomes" id="UP000265120"/>
    </source>
</evidence>
<dbReference type="OMA" id="VFVWSIK"/>
<comment type="subcellular location">
    <subcellularLocation>
        <location evidence="1">Cytoplasm</location>
        <location evidence="1">Cytoskeleton</location>
        <location evidence="1">Flagellum axoneme</location>
    </subcellularLocation>
    <subcellularLocation>
        <location evidence="9">Dynein axonemal particle</location>
    </subcellularLocation>
</comment>
<keyword evidence="2" id="KW-0963">Cytoplasm</keyword>
<evidence type="ECO:0000256" key="6">
    <source>
        <dbReference type="ARBA" id="ARBA00023069"/>
    </source>
</evidence>
<sequence>GLQVFDEEGHDVTPRPLLQADPGAAQARSCRFYMEEVSAAPGSVSEQTAASGSLTVPFSRYTVLPGTVPGTVPVSLVCGTVPEPEPEPHDVQFHCSKRYLNQFYLNREVKRDTGDKHVTEDMLKDIIDVFVCETDTISLLDQPCTAVSADADDAAAVMDRNKRYSEVCRNRMGSDKFLERSVQTLSGALKNKHVQSDAVITVDAVTAWDMYDSLNASDREEAEPSSDAETSKCPDSAVDGSRGVDRTSASSSLKDVDVCSSVKTESDLQLIMQSDRFHHSLLVMERSIMGNTFQPLLAAYRQLPVVAGLNDSQLWNQQPGTMELKEDEEDTDSRPSPALQHLWAFSCELTRGRRVSCMAWNKKNQDILAVGYGELDSTGVEPGLICCWSLKNPTWPERVVHCHRAVTALDFSAHCPGQLAVGMSDGTIAVYNVQNLQNQESGVISSSECPNKHSGPVWQLRWTQQELSFTGEDKQEVLVSASADGRISRWFVFNNGLDCIDLMKLQKVNNVKKKTGGKKTESVLSPLTPALCFDFHPTDTGLYLAGTWDGLVHKCSCSNTQQVLETFRKHFCPVTCVSWCPLSPDVFLSCSSDWTIQLWQQDQLRPVISFTSAQRAVCDVQWSPRWAAVFGAVNEGQLEIWDLNWSTLDPIIVQPAAPGGTMTSLLFTPQSHCVLVGDGQGRVTVYLVENLNVGGGDQVRGGTRVDHGSGLRLDDTKPQAPLHLVFQVDVLRDIVSSAASSQV</sequence>
<dbReference type="STRING" id="244447.ENSCSEP00000033549"/>
<dbReference type="AlphaFoldDB" id="A0A3P8X3B0"/>
<accession>A0A3P8X3B0</accession>
<evidence type="ECO:0000256" key="13">
    <source>
        <dbReference type="SAM" id="MobiDB-lite"/>
    </source>
</evidence>
<evidence type="ECO:0000256" key="3">
    <source>
        <dbReference type="ARBA" id="ARBA00022574"/>
    </source>
</evidence>
<evidence type="ECO:0000313" key="14">
    <source>
        <dbReference type="Ensembl" id="ENSCSEP00000033549.1"/>
    </source>
</evidence>
<dbReference type="GO" id="GO:0120293">
    <property type="term" value="C:dynein axonemal particle"/>
    <property type="evidence" value="ECO:0007669"/>
    <property type="project" value="UniProtKB-SubCell"/>
</dbReference>
<evidence type="ECO:0000256" key="9">
    <source>
        <dbReference type="ARBA" id="ARBA00024190"/>
    </source>
</evidence>
<dbReference type="GO" id="GO:0003341">
    <property type="term" value="P:cilium movement"/>
    <property type="evidence" value="ECO:0007669"/>
    <property type="project" value="Ensembl"/>
</dbReference>
<dbReference type="GO" id="GO:0005858">
    <property type="term" value="C:axonemal dynein complex"/>
    <property type="evidence" value="ECO:0007669"/>
    <property type="project" value="TreeGrafter"/>
</dbReference>
<dbReference type="InParanoid" id="A0A3P8X3B0"/>
<feature type="repeat" description="WD" evidence="12">
    <location>
        <begin position="567"/>
        <end position="609"/>
    </location>
</feature>
<evidence type="ECO:0000256" key="2">
    <source>
        <dbReference type="ARBA" id="ARBA00022490"/>
    </source>
</evidence>
<dbReference type="Ensembl" id="ENSCSET00000033983.1">
    <property type="protein sequence ID" value="ENSCSEP00000033549.1"/>
    <property type="gene ID" value="ENSCSEG00000021530.1"/>
</dbReference>
<dbReference type="SMART" id="SM00320">
    <property type="entry name" value="WD40"/>
    <property type="match status" value="6"/>
</dbReference>
<name>A0A3P8X3B0_CYNSE</name>
<dbReference type="FunCoup" id="A0A3P8X3B0">
    <property type="interactions" value="203"/>
</dbReference>
<evidence type="ECO:0000256" key="7">
    <source>
        <dbReference type="ARBA" id="ARBA00023212"/>
    </source>
</evidence>
<proteinExistence type="predicted"/>
<keyword evidence="8" id="KW-0966">Cell projection</keyword>
<dbReference type="InterPro" id="IPR015943">
    <property type="entry name" value="WD40/YVTN_repeat-like_dom_sf"/>
</dbReference>
<dbReference type="GO" id="GO:0045503">
    <property type="term" value="F:dynein light chain binding"/>
    <property type="evidence" value="ECO:0007669"/>
    <property type="project" value="TreeGrafter"/>
</dbReference>
<dbReference type="Proteomes" id="UP000265120">
    <property type="component" value="Chromosome 20"/>
</dbReference>
<dbReference type="PANTHER" id="PTHR12442">
    <property type="entry name" value="DYNEIN INTERMEDIATE CHAIN"/>
    <property type="match status" value="1"/>
</dbReference>
<reference evidence="14" key="3">
    <citation type="submission" date="2025-09" db="UniProtKB">
        <authorList>
            <consortium name="Ensembl"/>
        </authorList>
    </citation>
    <scope>IDENTIFICATION</scope>
</reference>
<dbReference type="SUPFAM" id="SSF50978">
    <property type="entry name" value="WD40 repeat-like"/>
    <property type="match status" value="1"/>
</dbReference>
<evidence type="ECO:0000256" key="1">
    <source>
        <dbReference type="ARBA" id="ARBA00004611"/>
    </source>
</evidence>
<evidence type="ECO:0000256" key="8">
    <source>
        <dbReference type="ARBA" id="ARBA00023273"/>
    </source>
</evidence>
<dbReference type="InterPro" id="IPR050687">
    <property type="entry name" value="Dynein_IC"/>
</dbReference>
<evidence type="ECO:0000256" key="5">
    <source>
        <dbReference type="ARBA" id="ARBA00022846"/>
    </source>
</evidence>
<dbReference type="GO" id="GO:0045504">
    <property type="term" value="F:dynein heavy chain binding"/>
    <property type="evidence" value="ECO:0007669"/>
    <property type="project" value="TreeGrafter"/>
</dbReference>